<dbReference type="GO" id="GO:0016020">
    <property type="term" value="C:membrane"/>
    <property type="evidence" value="ECO:0007669"/>
    <property type="project" value="InterPro"/>
</dbReference>
<evidence type="ECO:0000256" key="1">
    <source>
        <dbReference type="ARBA" id="ARBA00004127"/>
    </source>
</evidence>
<feature type="binding site" evidence="8">
    <location>
        <position position="107"/>
    </location>
    <ligand>
        <name>UDP-alpha-D-glucose</name>
        <dbReference type="ChEBI" id="CHEBI:58885"/>
    </ligand>
</feature>
<keyword evidence="4 10" id="KW-0812">Transmembrane</keyword>
<evidence type="ECO:0000256" key="9">
    <source>
        <dbReference type="PIRSR" id="PIRSR605150-3"/>
    </source>
</evidence>
<dbReference type="Pfam" id="PF03552">
    <property type="entry name" value="Cellulose_synt"/>
    <property type="match status" value="1"/>
</dbReference>
<keyword evidence="3" id="KW-0808">Transferase</keyword>
<feature type="binding site" evidence="9">
    <location>
        <position position="291"/>
    </location>
    <ligand>
        <name>Mn(2+)</name>
        <dbReference type="ChEBI" id="CHEBI:29035"/>
    </ligand>
</feature>
<feature type="transmembrane region" description="Helical" evidence="10">
    <location>
        <begin position="569"/>
        <end position="587"/>
    </location>
</feature>
<accession>A0A7J7IB63</accession>
<dbReference type="PANTHER" id="PTHR13301">
    <property type="entry name" value="X-BOX TRANSCRIPTION FACTOR-RELATED"/>
    <property type="match status" value="1"/>
</dbReference>
<evidence type="ECO:0000256" key="10">
    <source>
        <dbReference type="SAM" id="Phobius"/>
    </source>
</evidence>
<sequence length="596" mass="67918">MATTTTTLHTYKVHHARATTNKLHFLLHFTAVLSLLYYRISHLFKGGVPSLPWCLLTTAELIFTFLWFLSQAFRWGPLTRTAYPEKLSGNSELPGVDVFICTADPKKEPTVEVMNTVLSAMALDYPPEKLAVYLSDDGGSSLTLYAMKAAREFARCWIPFCRKYGIKSRCPDAYFSAFGDEERVLRSDEFRAEEEHIKSAYELFKKNVEKANGRDGIDDSVVNDRPPCVEVIIDNTEDGVKNNYQTKMPLLVYVSREKRPSHPHRFKAGALNALLRVSGIISNGPYVLVLDCDMYCNDPTSARQSMCFHLDPQMSRSLAFVQYPQVFHNVSKNDIYDGQARSAYMIGYSYDSLLESTFTGYLLHCKGWRSVYLYPKRPCFLGCATVDMKDASVQQMKWSSGLLQIALSRFSPITYGMSRMSILQSMCYGTFTFSPLYTIAFLLYGTIPQLCLLTGIPLYPKHLYEVLSSGGSVRTWWNEHRIWMIQSVTGILFGCLDVISKWLGITKVNFRLTNKAIDKEKLKKYEKGKFDFQGAEMFMVPLTILVLWNVVCFIGGVKMLVFERNFEEMFVQVFMSSMILVLGYPVLEGLVQRKGR</sequence>
<dbReference type="GO" id="GO:0012505">
    <property type="term" value="C:endomembrane system"/>
    <property type="evidence" value="ECO:0007669"/>
    <property type="project" value="UniProtKB-SubCell"/>
</dbReference>
<feature type="transmembrane region" description="Helical" evidence="10">
    <location>
        <begin position="537"/>
        <end position="557"/>
    </location>
</feature>
<keyword evidence="12" id="KW-1185">Reference proteome</keyword>
<evidence type="ECO:0000256" key="5">
    <source>
        <dbReference type="ARBA" id="ARBA00022989"/>
    </source>
</evidence>
<reference evidence="11 12" key="2">
    <citation type="submission" date="2020-07" db="EMBL/GenBank/DDBJ databases">
        <title>Genome assembly of wild tea tree DASZ reveals pedigree and selection history of tea varieties.</title>
        <authorList>
            <person name="Zhang W."/>
        </authorList>
    </citation>
    <scope>NUCLEOTIDE SEQUENCE [LARGE SCALE GENOMIC DNA]</scope>
    <source>
        <strain evidence="12">cv. G240</strain>
        <tissue evidence="11">Leaf</tissue>
    </source>
</reference>
<keyword evidence="5 10" id="KW-1133">Transmembrane helix</keyword>
<evidence type="ECO:0000256" key="2">
    <source>
        <dbReference type="ARBA" id="ARBA00022676"/>
    </source>
</evidence>
<keyword evidence="2" id="KW-0328">Glycosyltransferase</keyword>
<evidence type="ECO:0000256" key="4">
    <source>
        <dbReference type="ARBA" id="ARBA00022692"/>
    </source>
</evidence>
<protein>
    <submittedName>
        <fullName evidence="11">Uncharacterized protein</fullName>
    </submittedName>
</protein>
<dbReference type="Gene3D" id="3.90.550.10">
    <property type="entry name" value="Spore Coat Polysaccharide Biosynthesis Protein SpsA, Chain A"/>
    <property type="match status" value="2"/>
</dbReference>
<name>A0A7J7IB63_CAMSI</name>
<dbReference type="SUPFAM" id="SSF53448">
    <property type="entry name" value="Nucleotide-diphospho-sugar transferases"/>
    <property type="match status" value="1"/>
</dbReference>
<comment type="caution">
    <text evidence="11">The sequence shown here is derived from an EMBL/GenBank/DDBJ whole genome shotgun (WGS) entry which is preliminary data.</text>
</comment>
<keyword evidence="6 10" id="KW-0472">Membrane</keyword>
<evidence type="ECO:0000256" key="7">
    <source>
        <dbReference type="ARBA" id="ARBA00023316"/>
    </source>
</evidence>
<feature type="transmembrane region" description="Helical" evidence="10">
    <location>
        <begin position="426"/>
        <end position="447"/>
    </location>
</feature>
<comment type="subcellular location">
    <subcellularLocation>
        <location evidence="1">Endomembrane system</location>
        <topology evidence="1">Multi-pass membrane protein</topology>
    </subcellularLocation>
</comment>
<evidence type="ECO:0000256" key="6">
    <source>
        <dbReference type="ARBA" id="ARBA00023136"/>
    </source>
</evidence>
<evidence type="ECO:0000313" key="11">
    <source>
        <dbReference type="EMBL" id="KAF5962183.1"/>
    </source>
</evidence>
<dbReference type="InterPro" id="IPR005150">
    <property type="entry name" value="Cellulose_synth"/>
</dbReference>
<organism evidence="11 12">
    <name type="scientific">Camellia sinensis</name>
    <name type="common">Tea plant</name>
    <name type="synonym">Thea sinensis</name>
    <dbReference type="NCBI Taxonomy" id="4442"/>
    <lineage>
        <taxon>Eukaryota</taxon>
        <taxon>Viridiplantae</taxon>
        <taxon>Streptophyta</taxon>
        <taxon>Embryophyta</taxon>
        <taxon>Tracheophyta</taxon>
        <taxon>Spermatophyta</taxon>
        <taxon>Magnoliopsida</taxon>
        <taxon>eudicotyledons</taxon>
        <taxon>Gunneridae</taxon>
        <taxon>Pentapetalae</taxon>
        <taxon>asterids</taxon>
        <taxon>Ericales</taxon>
        <taxon>Theaceae</taxon>
        <taxon>Camellia</taxon>
    </lineage>
</organism>
<dbReference type="InterPro" id="IPR029044">
    <property type="entry name" value="Nucleotide-diphossugar_trans"/>
</dbReference>
<evidence type="ECO:0000256" key="8">
    <source>
        <dbReference type="PIRSR" id="PIRSR605150-2"/>
    </source>
</evidence>
<dbReference type="Proteomes" id="UP000593564">
    <property type="component" value="Unassembled WGS sequence"/>
</dbReference>
<feature type="transmembrane region" description="Helical" evidence="10">
    <location>
        <begin position="25"/>
        <end position="44"/>
    </location>
</feature>
<feature type="binding site" evidence="9">
    <location>
        <position position="267"/>
    </location>
    <ligand>
        <name>Mn(2+)</name>
        <dbReference type="ChEBI" id="CHEBI:29035"/>
    </ligand>
</feature>
<dbReference type="AlphaFoldDB" id="A0A7J7IB63"/>
<gene>
    <name evidence="11" type="ORF">HYC85_003392</name>
</gene>
<keyword evidence="7" id="KW-0961">Cell wall biogenesis/degradation</keyword>
<evidence type="ECO:0000313" key="12">
    <source>
        <dbReference type="Proteomes" id="UP000593564"/>
    </source>
</evidence>
<dbReference type="GO" id="GO:0016760">
    <property type="term" value="F:cellulose synthase (UDP-forming) activity"/>
    <property type="evidence" value="ECO:0007669"/>
    <property type="project" value="InterPro"/>
</dbReference>
<dbReference type="EMBL" id="JACBKZ010000001">
    <property type="protein sequence ID" value="KAF5962183.1"/>
    <property type="molecule type" value="Genomic_DNA"/>
</dbReference>
<proteinExistence type="predicted"/>
<evidence type="ECO:0000256" key="3">
    <source>
        <dbReference type="ARBA" id="ARBA00022679"/>
    </source>
</evidence>
<feature type="binding site" evidence="8">
    <location>
        <position position="108"/>
    </location>
    <ligand>
        <name>UDP-alpha-D-glucose</name>
        <dbReference type="ChEBI" id="CHEBI:58885"/>
    </ligand>
</feature>
<feature type="transmembrane region" description="Helical" evidence="10">
    <location>
        <begin position="50"/>
        <end position="70"/>
    </location>
</feature>
<dbReference type="GO" id="GO:0071555">
    <property type="term" value="P:cell wall organization"/>
    <property type="evidence" value="ECO:0007669"/>
    <property type="project" value="UniProtKB-KW"/>
</dbReference>
<feature type="binding site" evidence="8">
    <location>
        <position position="137"/>
    </location>
    <ligand>
        <name>UDP-alpha-D-glucose</name>
        <dbReference type="ChEBI" id="CHEBI:58885"/>
    </ligand>
</feature>
<feature type="transmembrane region" description="Helical" evidence="10">
    <location>
        <begin position="482"/>
        <end position="503"/>
    </location>
</feature>
<reference evidence="12" key="1">
    <citation type="journal article" date="2020" name="Nat. Commun.">
        <title>Genome assembly of wild tea tree DASZ reveals pedigree and selection history of tea varieties.</title>
        <authorList>
            <person name="Zhang W."/>
            <person name="Zhang Y."/>
            <person name="Qiu H."/>
            <person name="Guo Y."/>
            <person name="Wan H."/>
            <person name="Zhang X."/>
            <person name="Scossa F."/>
            <person name="Alseekh S."/>
            <person name="Zhang Q."/>
            <person name="Wang P."/>
            <person name="Xu L."/>
            <person name="Schmidt M.H."/>
            <person name="Jia X."/>
            <person name="Li D."/>
            <person name="Zhu A."/>
            <person name="Guo F."/>
            <person name="Chen W."/>
            <person name="Ni D."/>
            <person name="Usadel B."/>
            <person name="Fernie A.R."/>
            <person name="Wen W."/>
        </authorList>
    </citation>
    <scope>NUCLEOTIDE SEQUENCE [LARGE SCALE GENOMIC DNA]</scope>
    <source>
        <strain evidence="12">cv. G240</strain>
    </source>
</reference>
<dbReference type="GO" id="GO:0030244">
    <property type="term" value="P:cellulose biosynthetic process"/>
    <property type="evidence" value="ECO:0007669"/>
    <property type="project" value="InterPro"/>
</dbReference>
<dbReference type="FunFam" id="3.90.550.10:FF:000194">
    <property type="entry name" value="Cellulose synthase-like protein G2 isoform A"/>
    <property type="match status" value="1"/>
</dbReference>